<gene>
    <name evidence="1" type="ORF">JK635_08605</name>
</gene>
<dbReference type="Gene3D" id="1.10.1220.10">
    <property type="entry name" value="Met repressor-like"/>
    <property type="match status" value="1"/>
</dbReference>
<reference evidence="1 2" key="1">
    <citation type="submission" date="2021-01" db="EMBL/GenBank/DDBJ databases">
        <title>Genome public.</title>
        <authorList>
            <person name="Liu C."/>
            <person name="Sun Q."/>
        </authorList>
    </citation>
    <scope>NUCLEOTIDE SEQUENCE [LARGE SCALE GENOMIC DNA]</scope>
    <source>
        <strain evidence="1 2">YIM B02564</strain>
    </source>
</reference>
<dbReference type="Pfam" id="PF04221">
    <property type="entry name" value="RelB"/>
    <property type="match status" value="1"/>
</dbReference>
<dbReference type="Proteomes" id="UP000623967">
    <property type="component" value="Unassembled WGS sequence"/>
</dbReference>
<proteinExistence type="predicted"/>
<sequence>MVKLGVPASVVINMLYKQIIMTKSIPFSLSVPTAPVAFDEMDAAEFEAMMQTGFEEAKSDRSRPAADVFADLRRADG</sequence>
<dbReference type="EMBL" id="JAESWB010000165">
    <property type="protein sequence ID" value="MBL4952266.1"/>
    <property type="molecule type" value="Genomic_DNA"/>
</dbReference>
<protein>
    <submittedName>
        <fullName evidence="1">Type II toxin-antitoxin system RelB/DinJ family antitoxin</fullName>
    </submittedName>
</protein>
<accession>A0ABS1TLR7</accession>
<dbReference type="InterPro" id="IPR007337">
    <property type="entry name" value="RelB/DinJ"/>
</dbReference>
<evidence type="ECO:0000313" key="1">
    <source>
        <dbReference type="EMBL" id="MBL4952266.1"/>
    </source>
</evidence>
<keyword evidence="2" id="KW-1185">Reference proteome</keyword>
<organism evidence="1 2">
    <name type="scientific">Neobacillus paridis</name>
    <dbReference type="NCBI Taxonomy" id="2803862"/>
    <lineage>
        <taxon>Bacteria</taxon>
        <taxon>Bacillati</taxon>
        <taxon>Bacillota</taxon>
        <taxon>Bacilli</taxon>
        <taxon>Bacillales</taxon>
        <taxon>Bacillaceae</taxon>
        <taxon>Neobacillus</taxon>
    </lineage>
</organism>
<dbReference type="InterPro" id="IPR013321">
    <property type="entry name" value="Arc_rbn_hlx_hlx"/>
</dbReference>
<evidence type="ECO:0000313" key="2">
    <source>
        <dbReference type="Proteomes" id="UP000623967"/>
    </source>
</evidence>
<comment type="caution">
    <text evidence="1">The sequence shown here is derived from an EMBL/GenBank/DDBJ whole genome shotgun (WGS) entry which is preliminary data.</text>
</comment>
<name>A0ABS1TLR7_9BACI</name>